<comment type="caution">
    <text evidence="3">The sequence shown here is derived from an EMBL/GenBank/DDBJ whole genome shotgun (WGS) entry which is preliminary data.</text>
</comment>
<keyword evidence="3" id="KW-0808">Transferase</keyword>
<dbReference type="Gene3D" id="3.90.1150.10">
    <property type="entry name" value="Aspartate Aminotransferase, domain 1"/>
    <property type="match status" value="1"/>
</dbReference>
<dbReference type="SUPFAM" id="SSF53383">
    <property type="entry name" value="PLP-dependent transferases"/>
    <property type="match status" value="1"/>
</dbReference>
<dbReference type="EMBL" id="JAPMOS010000002">
    <property type="protein sequence ID" value="KAJ4462592.1"/>
    <property type="molecule type" value="Genomic_DNA"/>
</dbReference>
<dbReference type="PANTHER" id="PTHR42858">
    <property type="entry name" value="AMINOTRANSFERASE"/>
    <property type="match status" value="1"/>
</dbReference>
<reference evidence="3" key="1">
    <citation type="journal article" date="2022" name="bioRxiv">
        <title>Genomics of Preaxostyla Flagellates Illuminates Evolutionary Transitions and the Path Towards Mitochondrial Loss.</title>
        <authorList>
            <person name="Novak L.V.F."/>
            <person name="Treitli S.C."/>
            <person name="Pyrih J."/>
            <person name="Halakuc P."/>
            <person name="Pipaliya S.V."/>
            <person name="Vacek V."/>
            <person name="Brzon O."/>
            <person name="Soukal P."/>
            <person name="Eme L."/>
            <person name="Dacks J.B."/>
            <person name="Karnkowska A."/>
            <person name="Elias M."/>
            <person name="Hampl V."/>
        </authorList>
    </citation>
    <scope>NUCLEOTIDE SEQUENCE</scope>
    <source>
        <strain evidence="3">RCP-MX</strain>
    </source>
</reference>
<accession>A0ABQ8UVJ5</accession>
<proteinExistence type="predicted"/>
<feature type="region of interest" description="Disordered" evidence="1">
    <location>
        <begin position="199"/>
        <end position="221"/>
    </location>
</feature>
<protein>
    <submittedName>
        <fullName evidence="3">PLP-dependent aminotransferase family protein</fullName>
    </submittedName>
</protein>
<name>A0ABQ8UVJ5_9EUKA</name>
<gene>
    <name evidence="3" type="ORF">PAPYR_576</name>
</gene>
<dbReference type="GO" id="GO:0008483">
    <property type="term" value="F:transaminase activity"/>
    <property type="evidence" value="ECO:0007669"/>
    <property type="project" value="UniProtKB-KW"/>
</dbReference>
<evidence type="ECO:0000259" key="2">
    <source>
        <dbReference type="Pfam" id="PF00155"/>
    </source>
</evidence>
<dbReference type="CDD" id="cd00609">
    <property type="entry name" value="AAT_like"/>
    <property type="match status" value="1"/>
</dbReference>
<dbReference type="Pfam" id="PF00155">
    <property type="entry name" value="Aminotran_1_2"/>
    <property type="match status" value="2"/>
</dbReference>
<evidence type="ECO:0000256" key="1">
    <source>
        <dbReference type="SAM" id="MobiDB-lite"/>
    </source>
</evidence>
<feature type="domain" description="Aminotransferase class I/classII large" evidence="2">
    <location>
        <begin position="11"/>
        <end position="149"/>
    </location>
</feature>
<dbReference type="PANTHER" id="PTHR42858:SF1">
    <property type="entry name" value="LD15494P"/>
    <property type="match status" value="1"/>
</dbReference>
<dbReference type="InterPro" id="IPR015422">
    <property type="entry name" value="PyrdxlP-dep_Trfase_small"/>
</dbReference>
<keyword evidence="4" id="KW-1185">Reference proteome</keyword>
<keyword evidence="3" id="KW-0032">Aminotransferase</keyword>
<sequence length="419" mass="45974">MRSSFFPQSRFLTTRYGFPVPPSEVVMTCGSSSGICMSLETFGTPECRLYLEDPTYFIFPAIIKSVHIGTGPNTTTLPSDEYGLCVEALETRLVSTTPSNQTRDLLYCIPAHHNPTACTLSTHRRARLVLLARKYGLTLICDEPYQLLDWSTEPLPRAMRFFDTLDDAVLADLAARTRDGDEVGAAALVSAIASPNAAHTTTTTTAATTTTTTTAAASTSTTPPPVVVSLGSFSKILAPGLRMGWLHAHPALVDRFERHGLLWSGGGLNPMGCYLCTQMITDGTLDRTLAHLCTVYRARSQALCQALREYFPAGTLHFREPSGGYFVWVRFPEWCQVEAMCGYVPPAGEAPPDQLVGGPCTSQNGWGVAVRSGATCTISGKHFGTWARMCFAFYGEEEIRWGVRRLAALYRRYKEHMHM</sequence>
<organism evidence="3 4">
    <name type="scientific">Paratrimastix pyriformis</name>
    <dbReference type="NCBI Taxonomy" id="342808"/>
    <lineage>
        <taxon>Eukaryota</taxon>
        <taxon>Metamonada</taxon>
        <taxon>Preaxostyla</taxon>
        <taxon>Paratrimastigidae</taxon>
        <taxon>Paratrimastix</taxon>
    </lineage>
</organism>
<evidence type="ECO:0000313" key="4">
    <source>
        <dbReference type="Proteomes" id="UP001141327"/>
    </source>
</evidence>
<dbReference type="InterPro" id="IPR015424">
    <property type="entry name" value="PyrdxlP-dep_Trfase"/>
</dbReference>
<dbReference type="InterPro" id="IPR015421">
    <property type="entry name" value="PyrdxlP-dep_Trfase_major"/>
</dbReference>
<dbReference type="Gene3D" id="3.40.640.10">
    <property type="entry name" value="Type I PLP-dependent aspartate aminotransferase-like (Major domain)"/>
    <property type="match status" value="2"/>
</dbReference>
<dbReference type="Proteomes" id="UP001141327">
    <property type="component" value="Unassembled WGS sequence"/>
</dbReference>
<feature type="domain" description="Aminotransferase class I/classII large" evidence="2">
    <location>
        <begin position="216"/>
        <end position="405"/>
    </location>
</feature>
<dbReference type="InterPro" id="IPR004839">
    <property type="entry name" value="Aminotransferase_I/II_large"/>
</dbReference>
<evidence type="ECO:0000313" key="3">
    <source>
        <dbReference type="EMBL" id="KAJ4462592.1"/>
    </source>
</evidence>